<dbReference type="GO" id="GO:0008175">
    <property type="term" value="F:tRNA methyltransferase activity"/>
    <property type="evidence" value="ECO:0007669"/>
    <property type="project" value="TreeGrafter"/>
</dbReference>
<feature type="domain" description="SAM-dependent methyltransferase TRM5/TYW2-type" evidence="3">
    <location>
        <begin position="203"/>
        <end position="489"/>
    </location>
</feature>
<accession>A0A9P4LJV2</accession>
<dbReference type="Proteomes" id="UP000799777">
    <property type="component" value="Unassembled WGS sequence"/>
</dbReference>
<sequence>MATHSQKEIPTEILEKRIVLVVSKEHVKTVKLALERAGKLDRTVKITRELVELAGTTYATLFESNAENIMRIPTIIPFPERGGVHDEDDNGVKLESVGGLGIDHLLQDISLSYHTHSIATLTVTEKNLLRRAVKDAFDVIPGRILDTLDLTSSVLANAISEGYSIYKPMLLLPHSSFASSPWQRLLGTFSLDSITLMPVWKRLSRMMGTTHIAINSPIPLQSHEDSSENMLRSPVNLTPIYSDFGPPVTSQTLTNPRSSDFDNALWVTTTQNNIHQTWAPRYTMFSRGNMREKTRLLNSPSVTSLPTPSAALDMYSGIGYFAFSYRRAGLHPIICFELNPWSVEGLRRGAKLNGWSVQVFTNEVLTGQDLDSDADFLVFQMSNEHAVKLQPNVQCKHRIRHVNLGLLPSSRASWKDSAALLDQEEGGWIHVHENVAVADIEQRKSEIEMAFKSYVPEGLEREVKVEWIEKVKMYAPGVAHCVFDVFFGPT</sequence>
<dbReference type="AlphaFoldDB" id="A0A9P4LJV2"/>
<gene>
    <name evidence="4" type="ORF">EK21DRAFT_92444</name>
</gene>
<dbReference type="PANTHER" id="PTHR23245">
    <property type="entry name" value="TRNA METHYLTRANSFERASE"/>
    <property type="match status" value="1"/>
</dbReference>
<dbReference type="GO" id="GO:0031591">
    <property type="term" value="P:wybutosine biosynthetic process"/>
    <property type="evidence" value="ECO:0007669"/>
    <property type="project" value="InterPro"/>
</dbReference>
<evidence type="ECO:0000259" key="3">
    <source>
        <dbReference type="PROSITE" id="PS51684"/>
    </source>
</evidence>
<evidence type="ECO:0000256" key="1">
    <source>
        <dbReference type="ARBA" id="ARBA00012265"/>
    </source>
</evidence>
<evidence type="ECO:0000313" key="4">
    <source>
        <dbReference type="EMBL" id="KAF2026414.1"/>
    </source>
</evidence>
<comment type="catalytic activity">
    <reaction evidence="2">
        <text>4-demethylwyosine(37) in tRNA(Phe) + S-adenosyl-L-methionine = 4-demethyl-7-[(3S)-3-amino-3-carboxypropyl]wyosine(37) in tRNA(Phe) + S-methyl-5'-thioadenosine + H(+)</text>
        <dbReference type="Rhea" id="RHEA:36355"/>
        <dbReference type="Rhea" id="RHEA-COMP:10164"/>
        <dbReference type="Rhea" id="RHEA-COMP:10378"/>
        <dbReference type="ChEBI" id="CHEBI:15378"/>
        <dbReference type="ChEBI" id="CHEBI:17509"/>
        <dbReference type="ChEBI" id="CHEBI:59789"/>
        <dbReference type="ChEBI" id="CHEBI:64315"/>
        <dbReference type="ChEBI" id="CHEBI:73550"/>
        <dbReference type="EC" id="2.5.1.114"/>
    </reaction>
</comment>
<dbReference type="GO" id="GO:0102522">
    <property type="term" value="F:tRNA 4-demethylwyosine alpha-amino-alpha-carboxypropyltransferase activity"/>
    <property type="evidence" value="ECO:0007669"/>
    <property type="project" value="UniProtKB-EC"/>
</dbReference>
<protein>
    <recommendedName>
        <fullName evidence="1">tRNA(Phe) (4-demethylwyosine(37)-C(7)) aminocarboxypropyltransferase</fullName>
        <ecNumber evidence="1">2.5.1.114</ecNumber>
    </recommendedName>
</protein>
<dbReference type="GO" id="GO:0005737">
    <property type="term" value="C:cytoplasm"/>
    <property type="evidence" value="ECO:0007669"/>
    <property type="project" value="UniProtKB-SubCell"/>
</dbReference>
<dbReference type="InterPro" id="IPR029063">
    <property type="entry name" value="SAM-dependent_MTases_sf"/>
</dbReference>
<proteinExistence type="predicted"/>
<evidence type="ECO:0000256" key="2">
    <source>
        <dbReference type="ARBA" id="ARBA00049400"/>
    </source>
</evidence>
<name>A0A9P4LJV2_9PLEO</name>
<dbReference type="GO" id="GO:0008757">
    <property type="term" value="F:S-adenosylmethionine-dependent methyltransferase activity"/>
    <property type="evidence" value="ECO:0007669"/>
    <property type="project" value="InterPro"/>
</dbReference>
<evidence type="ECO:0000313" key="5">
    <source>
        <dbReference type="Proteomes" id="UP000799777"/>
    </source>
</evidence>
<dbReference type="PANTHER" id="PTHR23245:SF25">
    <property type="entry name" value="TRNA WYBUTOSINE-SYNTHESIZING PROTEIN 2 HOMOLOG"/>
    <property type="match status" value="1"/>
</dbReference>
<dbReference type="OrthoDB" id="2387925at2759"/>
<dbReference type="GO" id="GO:0030488">
    <property type="term" value="P:tRNA methylation"/>
    <property type="evidence" value="ECO:0007669"/>
    <property type="project" value="TreeGrafter"/>
</dbReference>
<organism evidence="4 5">
    <name type="scientific">Setomelanomma holmii</name>
    <dbReference type="NCBI Taxonomy" id="210430"/>
    <lineage>
        <taxon>Eukaryota</taxon>
        <taxon>Fungi</taxon>
        <taxon>Dikarya</taxon>
        <taxon>Ascomycota</taxon>
        <taxon>Pezizomycotina</taxon>
        <taxon>Dothideomycetes</taxon>
        <taxon>Pleosporomycetidae</taxon>
        <taxon>Pleosporales</taxon>
        <taxon>Pleosporineae</taxon>
        <taxon>Phaeosphaeriaceae</taxon>
        <taxon>Setomelanomma</taxon>
    </lineage>
</organism>
<keyword evidence="5" id="KW-1185">Reference proteome</keyword>
<dbReference type="EC" id="2.5.1.114" evidence="1"/>
<dbReference type="PROSITE" id="PS51684">
    <property type="entry name" value="SAM_MT_TRM5_TYW2"/>
    <property type="match status" value="1"/>
</dbReference>
<reference evidence="4" key="1">
    <citation type="journal article" date="2020" name="Stud. Mycol.">
        <title>101 Dothideomycetes genomes: a test case for predicting lifestyles and emergence of pathogens.</title>
        <authorList>
            <person name="Haridas S."/>
            <person name="Albert R."/>
            <person name="Binder M."/>
            <person name="Bloem J."/>
            <person name="Labutti K."/>
            <person name="Salamov A."/>
            <person name="Andreopoulos B."/>
            <person name="Baker S."/>
            <person name="Barry K."/>
            <person name="Bills G."/>
            <person name="Bluhm B."/>
            <person name="Cannon C."/>
            <person name="Castanera R."/>
            <person name="Culley D."/>
            <person name="Daum C."/>
            <person name="Ezra D."/>
            <person name="Gonzalez J."/>
            <person name="Henrissat B."/>
            <person name="Kuo A."/>
            <person name="Liang C."/>
            <person name="Lipzen A."/>
            <person name="Lutzoni F."/>
            <person name="Magnuson J."/>
            <person name="Mondo S."/>
            <person name="Nolan M."/>
            <person name="Ohm R."/>
            <person name="Pangilinan J."/>
            <person name="Park H.-J."/>
            <person name="Ramirez L."/>
            <person name="Alfaro M."/>
            <person name="Sun H."/>
            <person name="Tritt A."/>
            <person name="Yoshinaga Y."/>
            <person name="Zwiers L.-H."/>
            <person name="Turgeon B."/>
            <person name="Goodwin S."/>
            <person name="Spatafora J."/>
            <person name="Crous P."/>
            <person name="Grigoriev I."/>
        </authorList>
    </citation>
    <scope>NUCLEOTIDE SEQUENCE</scope>
    <source>
        <strain evidence="4">CBS 110217</strain>
    </source>
</reference>
<dbReference type="EMBL" id="ML978244">
    <property type="protein sequence ID" value="KAF2026414.1"/>
    <property type="molecule type" value="Genomic_DNA"/>
</dbReference>
<comment type="caution">
    <text evidence="4">The sequence shown here is derived from an EMBL/GenBank/DDBJ whole genome shotgun (WGS) entry which is preliminary data.</text>
</comment>
<dbReference type="InterPro" id="IPR030382">
    <property type="entry name" value="MeTrfase_TRM5/TYW2"/>
</dbReference>
<dbReference type="SUPFAM" id="SSF53335">
    <property type="entry name" value="S-adenosyl-L-methionine-dependent methyltransferases"/>
    <property type="match status" value="1"/>
</dbReference>
<dbReference type="Gene3D" id="3.40.50.150">
    <property type="entry name" value="Vaccinia Virus protein VP39"/>
    <property type="match status" value="1"/>
</dbReference>